<comment type="caution">
    <text evidence="2">The sequence shown here is derived from an EMBL/GenBank/DDBJ whole genome shotgun (WGS) entry which is preliminary data.</text>
</comment>
<dbReference type="Proteomes" id="UP001152523">
    <property type="component" value="Unassembled WGS sequence"/>
</dbReference>
<evidence type="ECO:0000256" key="1">
    <source>
        <dbReference type="SAM" id="MobiDB-lite"/>
    </source>
</evidence>
<protein>
    <submittedName>
        <fullName evidence="2">Uncharacterized protein</fullName>
    </submittedName>
</protein>
<sequence length="120" mass="12599">MYNTSPLHPHSLSPFSHMNQIQRALLLCASIHRLHRIVHTPSSNSSQAITVVGSAAGRRVSGSDGDQSGNRDYDDGVAASRQHRRTVTVVADGDAGGPAKDGDAGGRLRRGGWPEAGCAC</sequence>
<reference evidence="2" key="1">
    <citation type="submission" date="2022-07" db="EMBL/GenBank/DDBJ databases">
        <authorList>
            <person name="Macas J."/>
            <person name="Novak P."/>
            <person name="Neumann P."/>
        </authorList>
    </citation>
    <scope>NUCLEOTIDE SEQUENCE</scope>
</reference>
<proteinExistence type="predicted"/>
<name>A0AAV0D294_9ASTE</name>
<organism evidence="2 3">
    <name type="scientific">Cuscuta epithymum</name>
    <dbReference type="NCBI Taxonomy" id="186058"/>
    <lineage>
        <taxon>Eukaryota</taxon>
        <taxon>Viridiplantae</taxon>
        <taxon>Streptophyta</taxon>
        <taxon>Embryophyta</taxon>
        <taxon>Tracheophyta</taxon>
        <taxon>Spermatophyta</taxon>
        <taxon>Magnoliopsida</taxon>
        <taxon>eudicotyledons</taxon>
        <taxon>Gunneridae</taxon>
        <taxon>Pentapetalae</taxon>
        <taxon>asterids</taxon>
        <taxon>lamiids</taxon>
        <taxon>Solanales</taxon>
        <taxon>Convolvulaceae</taxon>
        <taxon>Cuscuteae</taxon>
        <taxon>Cuscuta</taxon>
        <taxon>Cuscuta subgen. Cuscuta</taxon>
    </lineage>
</organism>
<evidence type="ECO:0000313" key="2">
    <source>
        <dbReference type="EMBL" id="CAH9088039.1"/>
    </source>
</evidence>
<dbReference type="EMBL" id="CAMAPF010000059">
    <property type="protein sequence ID" value="CAH9088039.1"/>
    <property type="molecule type" value="Genomic_DNA"/>
</dbReference>
<gene>
    <name evidence="2" type="ORF">CEPIT_LOCUS10320</name>
</gene>
<feature type="region of interest" description="Disordered" evidence="1">
    <location>
        <begin position="43"/>
        <end position="85"/>
    </location>
</feature>
<evidence type="ECO:0000313" key="3">
    <source>
        <dbReference type="Proteomes" id="UP001152523"/>
    </source>
</evidence>
<accession>A0AAV0D294</accession>
<dbReference type="AlphaFoldDB" id="A0AAV0D294"/>
<keyword evidence="3" id="KW-1185">Reference proteome</keyword>